<name>A0A4R5MMY0_9SPHI</name>
<comment type="caution">
    <text evidence="1">The sequence shown here is derived from an EMBL/GenBank/DDBJ whole genome shotgun (WGS) entry which is preliminary data.</text>
</comment>
<reference evidence="1 2" key="1">
    <citation type="submission" date="2019-02" db="EMBL/GenBank/DDBJ databases">
        <title>Pedobacter sp. nov., a novel speices isolated from soil of pinguins habitat in Antarcitica.</title>
        <authorList>
            <person name="He R.-H."/>
        </authorList>
    </citation>
    <scope>NUCLEOTIDE SEQUENCE [LARGE SCALE GENOMIC DNA]</scope>
    <source>
        <strain evidence="1 2">E01020</strain>
    </source>
</reference>
<dbReference type="AlphaFoldDB" id="A0A4R5MMY0"/>
<protein>
    <recommendedName>
        <fullName evidence="3">DUF4143 domain-containing protein</fullName>
    </recommendedName>
</protein>
<dbReference type="Proteomes" id="UP000295668">
    <property type="component" value="Unassembled WGS sequence"/>
</dbReference>
<evidence type="ECO:0000313" key="1">
    <source>
        <dbReference type="EMBL" id="TDG37177.1"/>
    </source>
</evidence>
<dbReference type="OrthoDB" id="9778168at2"/>
<dbReference type="EMBL" id="SJCY01000002">
    <property type="protein sequence ID" value="TDG37177.1"/>
    <property type="molecule type" value="Genomic_DNA"/>
</dbReference>
<gene>
    <name evidence="1" type="ORF">EZJ43_03395</name>
</gene>
<proteinExistence type="predicted"/>
<keyword evidence="2" id="KW-1185">Reference proteome</keyword>
<accession>A0A4R5MMY0</accession>
<dbReference type="RefSeq" id="WP_133261269.1">
    <property type="nucleotide sequence ID" value="NZ_SJCY01000002.1"/>
</dbReference>
<evidence type="ECO:0008006" key="3">
    <source>
        <dbReference type="Google" id="ProtNLM"/>
    </source>
</evidence>
<organism evidence="1 2">
    <name type="scientific">Pedobacter changchengzhani</name>
    <dbReference type="NCBI Taxonomy" id="2529274"/>
    <lineage>
        <taxon>Bacteria</taxon>
        <taxon>Pseudomonadati</taxon>
        <taxon>Bacteroidota</taxon>
        <taxon>Sphingobacteriia</taxon>
        <taxon>Sphingobacteriales</taxon>
        <taxon>Sphingobacteriaceae</taxon>
        <taxon>Pedobacter</taxon>
    </lineage>
</organism>
<evidence type="ECO:0000313" key="2">
    <source>
        <dbReference type="Proteomes" id="UP000295668"/>
    </source>
</evidence>
<sequence>MVVSEFEKQNYHYYLNDEYYFWQDSHSNEVDLLKPTEDGFSVFEIKATQTITPDLFKNLDKFETYANPNKVRKTLVYGGAENQKRTKHRVLSWKSIELG</sequence>